<proteinExistence type="predicted"/>
<comment type="caution">
    <text evidence="1">The sequence shown here is derived from an EMBL/GenBank/DDBJ whole genome shotgun (WGS) entry which is preliminary data.</text>
</comment>
<dbReference type="OrthoDB" id="407509at2759"/>
<organism evidence="1 2">
    <name type="scientific">Pararge aegeria aegeria</name>
    <dbReference type="NCBI Taxonomy" id="348720"/>
    <lineage>
        <taxon>Eukaryota</taxon>
        <taxon>Metazoa</taxon>
        <taxon>Ecdysozoa</taxon>
        <taxon>Arthropoda</taxon>
        <taxon>Hexapoda</taxon>
        <taxon>Insecta</taxon>
        <taxon>Pterygota</taxon>
        <taxon>Neoptera</taxon>
        <taxon>Endopterygota</taxon>
        <taxon>Lepidoptera</taxon>
        <taxon>Glossata</taxon>
        <taxon>Ditrysia</taxon>
        <taxon>Papilionoidea</taxon>
        <taxon>Nymphalidae</taxon>
        <taxon>Satyrinae</taxon>
        <taxon>Satyrini</taxon>
        <taxon>Parargina</taxon>
        <taxon>Pararge</taxon>
    </lineage>
</organism>
<name>A0A8S4QGM4_9NEOP</name>
<dbReference type="EMBL" id="CAKXAJ010000615">
    <property type="protein sequence ID" value="CAH2207571.1"/>
    <property type="molecule type" value="Genomic_DNA"/>
</dbReference>
<protein>
    <submittedName>
        <fullName evidence="1">Jg12303 protein</fullName>
    </submittedName>
</protein>
<accession>A0A8S4QGM4</accession>
<dbReference type="Proteomes" id="UP000838756">
    <property type="component" value="Unassembled WGS sequence"/>
</dbReference>
<reference evidence="1" key="1">
    <citation type="submission" date="2022-03" db="EMBL/GenBank/DDBJ databases">
        <authorList>
            <person name="Lindestad O."/>
        </authorList>
    </citation>
    <scope>NUCLEOTIDE SEQUENCE</scope>
</reference>
<evidence type="ECO:0000313" key="2">
    <source>
        <dbReference type="Proteomes" id="UP000838756"/>
    </source>
</evidence>
<gene>
    <name evidence="1" type="primary">jg12303</name>
    <name evidence="1" type="ORF">PAEG_LOCUS192</name>
</gene>
<evidence type="ECO:0000313" key="1">
    <source>
        <dbReference type="EMBL" id="CAH2207571.1"/>
    </source>
</evidence>
<keyword evidence="2" id="KW-1185">Reference proteome</keyword>
<dbReference type="AlphaFoldDB" id="A0A8S4QGM4"/>
<sequence length="111" mass="12954">MKWQWAGHIARRSDGRWGSKLLEWQPRTGKRSVVRPPTRWTDDIKRIAGSRWIQADQNRGVRNALQKTSIGCFDDDDDDYHFNSITSLLRVSNQNEKDLERCQPSSPSANW</sequence>